<evidence type="ECO:0000313" key="1">
    <source>
        <dbReference type="EMBL" id="EGK02090.1"/>
    </source>
</evidence>
<name>F5IXA7_9BACT</name>
<protein>
    <recommendedName>
        <fullName evidence="3">Bro-N domain-containing protein</fullName>
    </recommendedName>
</protein>
<dbReference type="Proteomes" id="UP000004913">
    <property type="component" value="Unassembled WGS sequence"/>
</dbReference>
<accession>F5IXA7</accession>
<dbReference type="PANTHER" id="PTHR35810:SF1">
    <property type="entry name" value="CYTOPLASMIC PROTEIN"/>
    <property type="match status" value="1"/>
</dbReference>
<dbReference type="PANTHER" id="PTHR35810">
    <property type="entry name" value="CYTOPLASMIC PROTEIN-RELATED"/>
    <property type="match status" value="1"/>
</dbReference>
<gene>
    <name evidence="1" type="ORF">HMPREF9455_01724</name>
</gene>
<dbReference type="HOGENOM" id="CLU_048266_3_1_10"/>
<dbReference type="EMBL" id="ADLV01000019">
    <property type="protein sequence ID" value="EGK02090.1"/>
    <property type="molecule type" value="Genomic_DNA"/>
</dbReference>
<organism evidence="1 2">
    <name type="scientific">Dysgonomonas gadei ATCC BAA-286</name>
    <dbReference type="NCBI Taxonomy" id="742766"/>
    <lineage>
        <taxon>Bacteria</taxon>
        <taxon>Pseudomonadati</taxon>
        <taxon>Bacteroidota</taxon>
        <taxon>Bacteroidia</taxon>
        <taxon>Bacteroidales</taxon>
        <taxon>Dysgonomonadaceae</taxon>
        <taxon>Dysgonomonas</taxon>
    </lineage>
</organism>
<sequence>MLLFNLVEFMKTGYIKFTNIGTDRPIIEVKIVDGTVWMTVNEITDLFGVYTPTISKNLKAIFRDSLLKEVDVTKEYRYIRKEKEEYIRIYYNLEAIIFLSFRIQSIYTKAFREWVFNNLCEYGRAKAKSEMLIIFNANTGKSSFKNLN</sequence>
<dbReference type="AlphaFoldDB" id="F5IXA7"/>
<evidence type="ECO:0008006" key="3">
    <source>
        <dbReference type="Google" id="ProtNLM"/>
    </source>
</evidence>
<proteinExistence type="predicted"/>
<evidence type="ECO:0000313" key="2">
    <source>
        <dbReference type="Proteomes" id="UP000004913"/>
    </source>
</evidence>
<keyword evidence="2" id="KW-1185">Reference proteome</keyword>
<comment type="caution">
    <text evidence="1">The sequence shown here is derived from an EMBL/GenBank/DDBJ whole genome shotgun (WGS) entry which is preliminary data.</text>
</comment>
<dbReference type="STRING" id="742766.HMPREF9455_01724"/>
<dbReference type="eggNOG" id="COG3943">
    <property type="taxonomic scope" value="Bacteria"/>
</dbReference>
<reference evidence="1 2" key="1">
    <citation type="submission" date="2011-04" db="EMBL/GenBank/DDBJ databases">
        <title>The Genome Sequence of Dysgonomonas gadei ATCC BAA-286.</title>
        <authorList>
            <consortium name="The Broad Institute Genome Sequencing Platform"/>
            <person name="Earl A."/>
            <person name="Ward D."/>
            <person name="Feldgarden M."/>
            <person name="Gevers D."/>
            <person name="Pudlo N."/>
            <person name="Martens E."/>
            <person name="Allen-Vercoe E."/>
            <person name="Young S.K."/>
            <person name="Zeng Q."/>
            <person name="Gargeya S."/>
            <person name="Fitzgerald M."/>
            <person name="Haas B."/>
            <person name="Abouelleil A."/>
            <person name="Alvarado L."/>
            <person name="Arachchi H.M."/>
            <person name="Berlin A."/>
            <person name="Brown A."/>
            <person name="Chapman S.B."/>
            <person name="Chen Z."/>
            <person name="Dunbar C."/>
            <person name="Freedman E."/>
            <person name="Gearin G."/>
            <person name="Gellesch M."/>
            <person name="Goldberg J."/>
            <person name="Griggs A."/>
            <person name="Gujja S."/>
            <person name="Heiman D."/>
            <person name="Howarth C."/>
            <person name="Larson L."/>
            <person name="Lui A."/>
            <person name="MacDonald P.J.P."/>
            <person name="Mehta T."/>
            <person name="Montmayeur A."/>
            <person name="Murphy C."/>
            <person name="Neiman D."/>
            <person name="Pearson M."/>
            <person name="Priest M."/>
            <person name="Roberts A."/>
            <person name="Saif S."/>
            <person name="Shea T."/>
            <person name="Shenoy N."/>
            <person name="Sisk P."/>
            <person name="Stolte C."/>
            <person name="Sykes S."/>
            <person name="Yandava C."/>
            <person name="Wortman J."/>
            <person name="Nusbaum C."/>
            <person name="Birren B."/>
        </authorList>
    </citation>
    <scope>NUCLEOTIDE SEQUENCE [LARGE SCALE GENOMIC DNA]</scope>
    <source>
        <strain evidence="1 2">ATCC BAA-286</strain>
    </source>
</reference>